<evidence type="ECO:0000313" key="2">
    <source>
        <dbReference type="Proteomes" id="UP001163603"/>
    </source>
</evidence>
<keyword evidence="2" id="KW-1185">Reference proteome</keyword>
<sequence length="311" mass="35327">MQASPLLSLSPSSPSFNSYSSANLAEIAARVVEEFRKESDLDSSIYEWETESLFSEEREQDDTFSDKNVQDSNKNVQDEDEDEEEEEEEEFEFALVCRRPDSPISADEIFCNGQIRPIYPVFDTSLVLNDTDINQNTENNNSSSTRSSSSSKSSHRLPLGKLMSEERESTTSCSSSEAEDLDNLQPGTYCVWTPKANSRHQDSPARSCKKSNSTGSSKRWKFRDFLYRSNSDGKDTFVFLAPNKKTSDKKVAAEESGKENKGKVKVVEEHYVKNYQAIKEEDKKKSFLPYRQDLVGFFNNVNGLSRNLHPF</sequence>
<reference evidence="2" key="1">
    <citation type="journal article" date="2023" name="G3 (Bethesda)">
        <title>Genome assembly and association tests identify interacting loci associated with vigor, precocity, and sex in interspecific pistachio rootstocks.</title>
        <authorList>
            <person name="Palmer W."/>
            <person name="Jacygrad E."/>
            <person name="Sagayaradj S."/>
            <person name="Cavanaugh K."/>
            <person name="Han R."/>
            <person name="Bertier L."/>
            <person name="Beede B."/>
            <person name="Kafkas S."/>
            <person name="Golino D."/>
            <person name="Preece J."/>
            <person name="Michelmore R."/>
        </authorList>
    </citation>
    <scope>NUCLEOTIDE SEQUENCE [LARGE SCALE GENOMIC DNA]</scope>
</reference>
<accession>A0ACC0ZAG4</accession>
<organism evidence="1 2">
    <name type="scientific">Pistacia integerrima</name>
    <dbReference type="NCBI Taxonomy" id="434235"/>
    <lineage>
        <taxon>Eukaryota</taxon>
        <taxon>Viridiplantae</taxon>
        <taxon>Streptophyta</taxon>
        <taxon>Embryophyta</taxon>
        <taxon>Tracheophyta</taxon>
        <taxon>Spermatophyta</taxon>
        <taxon>Magnoliopsida</taxon>
        <taxon>eudicotyledons</taxon>
        <taxon>Gunneridae</taxon>
        <taxon>Pentapetalae</taxon>
        <taxon>rosids</taxon>
        <taxon>malvids</taxon>
        <taxon>Sapindales</taxon>
        <taxon>Anacardiaceae</taxon>
        <taxon>Pistacia</taxon>
    </lineage>
</organism>
<proteinExistence type="predicted"/>
<comment type="caution">
    <text evidence="1">The sequence shown here is derived from an EMBL/GenBank/DDBJ whole genome shotgun (WGS) entry which is preliminary data.</text>
</comment>
<gene>
    <name evidence="1" type="ORF">Pint_15440</name>
</gene>
<evidence type="ECO:0000313" key="1">
    <source>
        <dbReference type="EMBL" id="KAJ0047584.1"/>
    </source>
</evidence>
<protein>
    <submittedName>
        <fullName evidence="1">Uncharacterized protein</fullName>
    </submittedName>
</protein>
<dbReference type="Proteomes" id="UP001163603">
    <property type="component" value="Chromosome 2"/>
</dbReference>
<name>A0ACC0ZAG4_9ROSI</name>
<dbReference type="EMBL" id="CM047737">
    <property type="protein sequence ID" value="KAJ0047584.1"/>
    <property type="molecule type" value="Genomic_DNA"/>
</dbReference>